<keyword evidence="1" id="KW-0812">Transmembrane</keyword>
<sequence length="98" mass="10850">MICCSPRVHTFPGKIRWFRCGLWHRFADSVAGNGVGFTQLALFGGGTYFELLVYIPEASTLGFSKVVDPLLFLPLSSVFSLVFSAVKALIFAMNVERE</sequence>
<organism evidence="2 3">
    <name type="scientific">Tanacetum coccineum</name>
    <dbReference type="NCBI Taxonomy" id="301880"/>
    <lineage>
        <taxon>Eukaryota</taxon>
        <taxon>Viridiplantae</taxon>
        <taxon>Streptophyta</taxon>
        <taxon>Embryophyta</taxon>
        <taxon>Tracheophyta</taxon>
        <taxon>Spermatophyta</taxon>
        <taxon>Magnoliopsida</taxon>
        <taxon>eudicotyledons</taxon>
        <taxon>Gunneridae</taxon>
        <taxon>Pentapetalae</taxon>
        <taxon>asterids</taxon>
        <taxon>campanulids</taxon>
        <taxon>Asterales</taxon>
        <taxon>Asteraceae</taxon>
        <taxon>Asteroideae</taxon>
        <taxon>Anthemideae</taxon>
        <taxon>Anthemidinae</taxon>
        <taxon>Tanacetum</taxon>
    </lineage>
</organism>
<dbReference type="EMBL" id="BQNB010016073">
    <property type="protein sequence ID" value="GJT47508.1"/>
    <property type="molecule type" value="Genomic_DNA"/>
</dbReference>
<evidence type="ECO:0000313" key="3">
    <source>
        <dbReference type="Proteomes" id="UP001151760"/>
    </source>
</evidence>
<gene>
    <name evidence="2" type="ORF">Tco_0956223</name>
</gene>
<protein>
    <submittedName>
        <fullName evidence="2">Uncharacterized protein</fullName>
    </submittedName>
</protein>
<name>A0ABQ5E9D5_9ASTR</name>
<keyword evidence="1" id="KW-0472">Membrane</keyword>
<proteinExistence type="predicted"/>
<reference evidence="2" key="1">
    <citation type="journal article" date="2022" name="Int. J. Mol. Sci.">
        <title>Draft Genome of Tanacetum Coccineum: Genomic Comparison of Closely Related Tanacetum-Family Plants.</title>
        <authorList>
            <person name="Yamashiro T."/>
            <person name="Shiraishi A."/>
            <person name="Nakayama K."/>
            <person name="Satake H."/>
        </authorList>
    </citation>
    <scope>NUCLEOTIDE SEQUENCE</scope>
</reference>
<evidence type="ECO:0000256" key="1">
    <source>
        <dbReference type="SAM" id="Phobius"/>
    </source>
</evidence>
<evidence type="ECO:0000313" key="2">
    <source>
        <dbReference type="EMBL" id="GJT47508.1"/>
    </source>
</evidence>
<feature type="transmembrane region" description="Helical" evidence="1">
    <location>
        <begin position="71"/>
        <end position="92"/>
    </location>
</feature>
<comment type="caution">
    <text evidence="2">The sequence shown here is derived from an EMBL/GenBank/DDBJ whole genome shotgun (WGS) entry which is preliminary data.</text>
</comment>
<accession>A0ABQ5E9D5</accession>
<dbReference type="Proteomes" id="UP001151760">
    <property type="component" value="Unassembled WGS sequence"/>
</dbReference>
<keyword evidence="1" id="KW-1133">Transmembrane helix</keyword>
<keyword evidence="3" id="KW-1185">Reference proteome</keyword>
<reference evidence="2" key="2">
    <citation type="submission" date="2022-01" db="EMBL/GenBank/DDBJ databases">
        <authorList>
            <person name="Yamashiro T."/>
            <person name="Shiraishi A."/>
            <person name="Satake H."/>
            <person name="Nakayama K."/>
        </authorList>
    </citation>
    <scope>NUCLEOTIDE SEQUENCE</scope>
</reference>